<comment type="caution">
    <text evidence="6">The sequence shown here is derived from an EMBL/GenBank/DDBJ whole genome shotgun (WGS) entry which is preliminary data.</text>
</comment>
<dbReference type="SUPFAM" id="SSF53474">
    <property type="entry name" value="alpha/beta-Hydrolases"/>
    <property type="match status" value="1"/>
</dbReference>
<name>A0A5C4U3K3_9CORY</name>
<dbReference type="EMBL" id="VDHJ01000014">
    <property type="protein sequence ID" value="TNL95582.1"/>
    <property type="molecule type" value="Genomic_DNA"/>
</dbReference>
<dbReference type="SMART" id="SM01110">
    <property type="entry name" value="Cutinase"/>
    <property type="match status" value="1"/>
</dbReference>
<dbReference type="InterPro" id="IPR000675">
    <property type="entry name" value="Cutinase/axe"/>
</dbReference>
<evidence type="ECO:0000256" key="3">
    <source>
        <dbReference type="ARBA" id="ARBA00022801"/>
    </source>
</evidence>
<feature type="region of interest" description="Disordered" evidence="5">
    <location>
        <begin position="31"/>
        <end position="52"/>
    </location>
</feature>
<gene>
    <name evidence="6" type="ORF">FHE74_09470</name>
</gene>
<evidence type="ECO:0000256" key="2">
    <source>
        <dbReference type="ARBA" id="ARBA00022487"/>
    </source>
</evidence>
<evidence type="ECO:0000256" key="4">
    <source>
        <dbReference type="ARBA" id="ARBA00023157"/>
    </source>
</evidence>
<dbReference type="InterPro" id="IPR029058">
    <property type="entry name" value="AB_hydrolase_fold"/>
</dbReference>
<dbReference type="Pfam" id="PF01083">
    <property type="entry name" value="Cutinase"/>
    <property type="match status" value="1"/>
</dbReference>
<dbReference type="Proteomes" id="UP000312032">
    <property type="component" value="Unassembled WGS sequence"/>
</dbReference>
<keyword evidence="2" id="KW-0719">Serine esterase</keyword>
<keyword evidence="3" id="KW-0378">Hydrolase</keyword>
<evidence type="ECO:0000256" key="1">
    <source>
        <dbReference type="ARBA" id="ARBA00007534"/>
    </source>
</evidence>
<sequence length="310" mass="32839">MKKALVAIVAIVVLAVIGTGVAQWMRTSQDNPLQGAMDGQRAPGEPPAPAEPDWCPAVEFISAPGTWESSANDDPFNPQANPLSFMLSISQPLQNSYDINDVRVWTLPYTAQFKNINANHELSYDESRDEGTAKVNAELKFIHETCPSTDFILAGFSQGAVLLGDIANEIGNGHGAIPEDKVRGVALIADGRRQNGVGMNPGVDVAGIGAEIALQPVNALVQFVTPGATMRGPRDGGFGSLNDRVQEICSPGDAVCDAPLDAGNGIERAQELIAANGIHAQYASNQNVIPGTTTNQWVVDWAHNLINNHG</sequence>
<dbReference type="PANTHER" id="PTHR33630:SF9">
    <property type="entry name" value="CUTINASE 4"/>
    <property type="match status" value="1"/>
</dbReference>
<comment type="similarity">
    <text evidence="1">Belongs to the cutinase family.</text>
</comment>
<dbReference type="PANTHER" id="PTHR33630">
    <property type="entry name" value="CUTINASE RV1984C-RELATED-RELATED"/>
    <property type="match status" value="1"/>
</dbReference>
<evidence type="ECO:0000256" key="5">
    <source>
        <dbReference type="SAM" id="MobiDB-lite"/>
    </source>
</evidence>
<dbReference type="RefSeq" id="WP_139466273.1">
    <property type="nucleotide sequence ID" value="NZ_VDHJ01000014.1"/>
</dbReference>
<protein>
    <submittedName>
        <fullName evidence="6">Cutinase family protein</fullName>
    </submittedName>
</protein>
<accession>A0A5C4U3K3</accession>
<dbReference type="AlphaFoldDB" id="A0A5C4U3K3"/>
<proteinExistence type="inferred from homology"/>
<dbReference type="Gene3D" id="3.40.50.1820">
    <property type="entry name" value="alpha/beta hydrolase"/>
    <property type="match status" value="1"/>
</dbReference>
<organism evidence="6 7">
    <name type="scientific">Corynebacterium tapiri</name>
    <dbReference type="NCBI Taxonomy" id="1448266"/>
    <lineage>
        <taxon>Bacteria</taxon>
        <taxon>Bacillati</taxon>
        <taxon>Actinomycetota</taxon>
        <taxon>Actinomycetes</taxon>
        <taxon>Mycobacteriales</taxon>
        <taxon>Corynebacteriaceae</taxon>
        <taxon>Corynebacterium</taxon>
    </lineage>
</organism>
<keyword evidence="4" id="KW-1015">Disulfide bond</keyword>
<evidence type="ECO:0000313" key="7">
    <source>
        <dbReference type="Proteomes" id="UP000312032"/>
    </source>
</evidence>
<keyword evidence="7" id="KW-1185">Reference proteome</keyword>
<reference evidence="6 7" key="1">
    <citation type="submission" date="2019-06" db="EMBL/GenBank/DDBJ databases">
        <authorList>
            <person name="Li J."/>
        </authorList>
    </citation>
    <scope>NUCLEOTIDE SEQUENCE [LARGE SCALE GENOMIC DNA]</scope>
    <source>
        <strain evidence="6 7">LMG 28165</strain>
    </source>
</reference>
<evidence type="ECO:0000313" key="6">
    <source>
        <dbReference type="EMBL" id="TNL95582.1"/>
    </source>
</evidence>
<dbReference type="GO" id="GO:0052689">
    <property type="term" value="F:carboxylic ester hydrolase activity"/>
    <property type="evidence" value="ECO:0007669"/>
    <property type="project" value="UniProtKB-KW"/>
</dbReference>
<dbReference type="OrthoDB" id="4423762at2"/>